<dbReference type="AlphaFoldDB" id="A0A0V0R1S3"/>
<dbReference type="PANTHER" id="PTHR11276">
    <property type="entry name" value="DNA POLYMERASE TYPE-X FAMILY MEMBER"/>
    <property type="match status" value="1"/>
</dbReference>
<dbReference type="InterPro" id="IPR012677">
    <property type="entry name" value="Nucleotide-bd_a/b_plait_sf"/>
</dbReference>
<evidence type="ECO:0000259" key="13">
    <source>
        <dbReference type="SMART" id="SM00483"/>
    </source>
</evidence>
<dbReference type="InterPro" id="IPR029398">
    <property type="entry name" value="PolB_thumb"/>
</dbReference>
<evidence type="ECO:0000256" key="12">
    <source>
        <dbReference type="SAM" id="MobiDB-lite"/>
    </source>
</evidence>
<dbReference type="Proteomes" id="UP000054937">
    <property type="component" value="Unassembled WGS sequence"/>
</dbReference>
<dbReference type="Pfam" id="PF10391">
    <property type="entry name" value="DNA_pol_lambd_f"/>
    <property type="match status" value="1"/>
</dbReference>
<dbReference type="Gene3D" id="3.30.460.10">
    <property type="entry name" value="Beta Polymerase, domain 2"/>
    <property type="match status" value="1"/>
</dbReference>
<dbReference type="PRINTS" id="PR00870">
    <property type="entry name" value="DNAPOLXBETA"/>
</dbReference>
<dbReference type="GO" id="GO:0005634">
    <property type="term" value="C:nucleus"/>
    <property type="evidence" value="ECO:0007669"/>
    <property type="project" value="TreeGrafter"/>
</dbReference>
<dbReference type="GO" id="GO:0006303">
    <property type="term" value="P:double-strand break repair via nonhomologous end joining"/>
    <property type="evidence" value="ECO:0007669"/>
    <property type="project" value="TreeGrafter"/>
</dbReference>
<dbReference type="InterPro" id="IPR002008">
    <property type="entry name" value="DNA_pol_X_beta-like"/>
</dbReference>
<dbReference type="SUPFAM" id="SSF54928">
    <property type="entry name" value="RNA-binding domain, RBD"/>
    <property type="match status" value="1"/>
</dbReference>
<accession>A0A0V0R1S3</accession>
<dbReference type="InterPro" id="IPR018944">
    <property type="entry name" value="DNA_pol_lambd_fingers_domain"/>
</dbReference>
<gene>
    <name evidence="14" type="ORF">PPERSA_12914</name>
</gene>
<dbReference type="OrthoDB" id="205514at2759"/>
<feature type="coiled-coil region" evidence="11">
    <location>
        <begin position="961"/>
        <end position="988"/>
    </location>
</feature>
<evidence type="ECO:0000256" key="9">
    <source>
        <dbReference type="ARBA" id="ARBA00049244"/>
    </source>
</evidence>
<dbReference type="InterPro" id="IPR027421">
    <property type="entry name" value="DNA_pol_lamdba_lyase_dom_sf"/>
</dbReference>
<dbReference type="Gene3D" id="1.10.150.20">
    <property type="entry name" value="5' to 3' exonuclease, C-terminal subdomain"/>
    <property type="match status" value="1"/>
</dbReference>
<evidence type="ECO:0000256" key="7">
    <source>
        <dbReference type="ARBA" id="ARBA00022932"/>
    </source>
</evidence>
<evidence type="ECO:0000313" key="14">
    <source>
        <dbReference type="EMBL" id="KRX08433.1"/>
    </source>
</evidence>
<dbReference type="FunFam" id="1.10.150.110:FF:000005">
    <property type="entry name" value="DNA polymerase POL4"/>
    <property type="match status" value="1"/>
</dbReference>
<dbReference type="InterPro" id="IPR043519">
    <property type="entry name" value="NT_sf"/>
</dbReference>
<dbReference type="SMART" id="SM00483">
    <property type="entry name" value="POLXc"/>
    <property type="match status" value="1"/>
</dbReference>
<dbReference type="EC" id="2.7.7.7" evidence="1"/>
<name>A0A0V0R1S3_PSEPJ</name>
<feature type="region of interest" description="Disordered" evidence="12">
    <location>
        <begin position="29"/>
        <end position="48"/>
    </location>
</feature>
<comment type="catalytic activity">
    <reaction evidence="9">
        <text>DNA(n) + a 2'-deoxyribonucleoside 5'-triphosphate = DNA(n+1) + diphosphate</text>
        <dbReference type="Rhea" id="RHEA:22508"/>
        <dbReference type="Rhea" id="RHEA-COMP:17339"/>
        <dbReference type="Rhea" id="RHEA-COMP:17340"/>
        <dbReference type="ChEBI" id="CHEBI:33019"/>
        <dbReference type="ChEBI" id="CHEBI:61560"/>
        <dbReference type="ChEBI" id="CHEBI:173112"/>
        <dbReference type="EC" id="2.7.7.7"/>
    </reaction>
</comment>
<proteinExistence type="predicted"/>
<protein>
    <recommendedName>
        <fullName evidence="1">DNA-directed DNA polymerase</fullName>
        <ecNumber evidence="1">2.7.7.7</ecNumber>
    </recommendedName>
</protein>
<keyword evidence="6" id="KW-0227">DNA damage</keyword>
<dbReference type="Gene3D" id="3.30.70.330">
    <property type="match status" value="1"/>
</dbReference>
<evidence type="ECO:0000256" key="11">
    <source>
        <dbReference type="SAM" id="Coils"/>
    </source>
</evidence>
<dbReference type="CDD" id="cd00141">
    <property type="entry name" value="NT_POLXc"/>
    <property type="match status" value="1"/>
</dbReference>
<dbReference type="CDD" id="cd00590">
    <property type="entry name" value="RRM_SF"/>
    <property type="match status" value="1"/>
</dbReference>
<organism evidence="14 15">
    <name type="scientific">Pseudocohnilembus persalinus</name>
    <name type="common">Ciliate</name>
    <dbReference type="NCBI Taxonomy" id="266149"/>
    <lineage>
        <taxon>Eukaryota</taxon>
        <taxon>Sar</taxon>
        <taxon>Alveolata</taxon>
        <taxon>Ciliophora</taxon>
        <taxon>Intramacronucleata</taxon>
        <taxon>Oligohymenophorea</taxon>
        <taxon>Scuticociliatia</taxon>
        <taxon>Philasterida</taxon>
        <taxon>Pseudocohnilembidae</taxon>
        <taxon>Pseudocohnilembus</taxon>
    </lineage>
</organism>
<feature type="active site" description="Nucleophile; Schiff-base intermediate with DNA; for 5'-dRP lyase activity" evidence="10">
    <location>
        <position position="881"/>
    </location>
</feature>
<dbReference type="GO" id="GO:0003887">
    <property type="term" value="F:DNA-directed DNA polymerase activity"/>
    <property type="evidence" value="ECO:0007669"/>
    <property type="project" value="UniProtKB-KW"/>
</dbReference>
<dbReference type="GO" id="GO:0003677">
    <property type="term" value="F:DNA binding"/>
    <property type="evidence" value="ECO:0007669"/>
    <property type="project" value="InterPro"/>
</dbReference>
<dbReference type="SUPFAM" id="SSF47802">
    <property type="entry name" value="DNA polymerase beta, N-terminal domain-like"/>
    <property type="match status" value="1"/>
</dbReference>
<dbReference type="EMBL" id="LDAU01000063">
    <property type="protein sequence ID" value="KRX08433.1"/>
    <property type="molecule type" value="Genomic_DNA"/>
</dbReference>
<evidence type="ECO:0000313" key="15">
    <source>
        <dbReference type="Proteomes" id="UP000054937"/>
    </source>
</evidence>
<dbReference type="InterPro" id="IPR035979">
    <property type="entry name" value="RBD_domain_sf"/>
</dbReference>
<comment type="caution">
    <text evidence="14">The sequence shown here is derived from an EMBL/GenBank/DDBJ whole genome shotgun (WGS) entry which is preliminary data.</text>
</comment>
<evidence type="ECO:0000256" key="5">
    <source>
        <dbReference type="ARBA" id="ARBA00022705"/>
    </source>
</evidence>
<evidence type="ECO:0000256" key="3">
    <source>
        <dbReference type="ARBA" id="ARBA00022679"/>
    </source>
</evidence>
<keyword evidence="8" id="KW-0234">DNA repair</keyword>
<dbReference type="InterPro" id="IPR022312">
    <property type="entry name" value="DNA_pol_X"/>
</dbReference>
<dbReference type="PANTHER" id="PTHR11276:SF28">
    <property type="entry name" value="DNA POLYMERASE LAMBDA"/>
    <property type="match status" value="1"/>
</dbReference>
<evidence type="ECO:0000256" key="8">
    <source>
        <dbReference type="ARBA" id="ARBA00023204"/>
    </source>
</evidence>
<keyword evidence="2" id="KW-0237">DNA synthesis</keyword>
<dbReference type="InParanoid" id="A0A0V0R1S3"/>
<dbReference type="Gene3D" id="1.10.150.110">
    <property type="entry name" value="DNA polymerase beta, N-terminal domain-like"/>
    <property type="match status" value="1"/>
</dbReference>
<keyword evidence="4" id="KW-0548">Nucleotidyltransferase</keyword>
<evidence type="ECO:0000256" key="6">
    <source>
        <dbReference type="ARBA" id="ARBA00022763"/>
    </source>
</evidence>
<evidence type="ECO:0000256" key="1">
    <source>
        <dbReference type="ARBA" id="ARBA00012417"/>
    </source>
</evidence>
<keyword evidence="15" id="KW-1185">Reference proteome</keyword>
<dbReference type="Pfam" id="PF14716">
    <property type="entry name" value="HHH_8"/>
    <property type="match status" value="1"/>
</dbReference>
<keyword evidence="5" id="KW-0235">DNA replication</keyword>
<dbReference type="InterPro" id="IPR037160">
    <property type="entry name" value="DNA_Pol_thumb_sf"/>
</dbReference>
<dbReference type="FunFam" id="3.30.210.10:FF:000002">
    <property type="entry name" value="DNA polymerase"/>
    <property type="match status" value="1"/>
</dbReference>
<keyword evidence="7" id="KW-0239">DNA-directed DNA polymerase</keyword>
<feature type="domain" description="DNA-directed DNA polymerase X" evidence="13">
    <location>
        <begin position="819"/>
        <end position="1146"/>
    </location>
</feature>
<dbReference type="SUPFAM" id="SSF81585">
    <property type="entry name" value="PsbU/PolX domain-like"/>
    <property type="match status" value="1"/>
</dbReference>
<evidence type="ECO:0000256" key="2">
    <source>
        <dbReference type="ARBA" id="ARBA00022634"/>
    </source>
</evidence>
<evidence type="ECO:0000256" key="10">
    <source>
        <dbReference type="PIRSR" id="PIRSR622312-50"/>
    </source>
</evidence>
<evidence type="ECO:0000256" key="4">
    <source>
        <dbReference type="ARBA" id="ARBA00022695"/>
    </source>
</evidence>
<dbReference type="Pfam" id="PF14791">
    <property type="entry name" value="DNA_pol_B_thumb"/>
    <property type="match status" value="1"/>
</dbReference>
<dbReference type="InterPro" id="IPR028207">
    <property type="entry name" value="DNA_pol_B_palm_palm"/>
</dbReference>
<dbReference type="InterPro" id="IPR002054">
    <property type="entry name" value="DNA-dir_DNA_pol_X"/>
</dbReference>
<dbReference type="PRINTS" id="PR00869">
    <property type="entry name" value="DNAPOLX"/>
</dbReference>
<reference evidence="14 15" key="1">
    <citation type="journal article" date="2015" name="Sci. Rep.">
        <title>Genome of the facultative scuticociliatosis pathogen Pseudocohnilembus persalinus provides insight into its virulence through horizontal gene transfer.</title>
        <authorList>
            <person name="Xiong J."/>
            <person name="Wang G."/>
            <person name="Cheng J."/>
            <person name="Tian M."/>
            <person name="Pan X."/>
            <person name="Warren A."/>
            <person name="Jiang C."/>
            <person name="Yuan D."/>
            <person name="Miao W."/>
        </authorList>
    </citation>
    <scope>NUCLEOTIDE SEQUENCE [LARGE SCALE GENOMIC DNA]</scope>
    <source>
        <strain evidence="14">36N120E</strain>
    </source>
</reference>
<dbReference type="Gene3D" id="3.30.210.10">
    <property type="entry name" value="DNA polymerase, thumb domain"/>
    <property type="match status" value="1"/>
</dbReference>
<keyword evidence="11" id="KW-0175">Coiled coil</keyword>
<dbReference type="InterPro" id="IPR010996">
    <property type="entry name" value="HHH_MUS81"/>
</dbReference>
<dbReference type="Pfam" id="PF14792">
    <property type="entry name" value="DNA_pol_B_palm"/>
    <property type="match status" value="1"/>
</dbReference>
<feature type="compositionally biased region" description="Polar residues" evidence="12">
    <location>
        <begin position="37"/>
        <end position="47"/>
    </location>
</feature>
<dbReference type="SUPFAM" id="SSF81301">
    <property type="entry name" value="Nucleotidyltransferase"/>
    <property type="match status" value="1"/>
</dbReference>
<keyword evidence="3" id="KW-0808">Transferase</keyword>
<sequence length="1147" mass="136133">MQRNQEMIGNSIKDQNQFGQIEKGLIQTQQSEKRENTGQNNDQVQDSQFEKEKQRIFQKILKETREVLAKEWRVLQILEIHIDMIANVCANLWMQRIHLSKNQDEGLIQLEISFDKTIKSFKNFQNQIKEILKSSTQCQNKVISCQFQGTYREYLDHILEDCQYEFNKETCILRICEKQKQYSENQKQFFLRQKQKLFRKPYILEHKKLDEEVPPPELYKVPTILVANFPQVGMVELFRKFGPIEKFHFDSKNNLIFYVTYKQQYSQQMALEQLGSIEIQGKKLRVTQFMEKEILKKCRLFVKGLQTNDEQLIKRKLEDQLGLPITQCSLLNCKNSRIDASAFVQFEEKDVEIVQGFVDKVITVKELGKRVQFKAYRPKEDNPKIMEAQRKCLERSYQQQQEPQKNQHSYIVDCLQKQQLIDKKYYLLYPDIDFLINQEQNQHINENCINQTQENEENLDKKSLKQESNQLDTQFDKDLAQNQVQIKQQLKQEQQYYQQQQEENQQPECKLNLKKYQKSISIKCDYLWDYNFDFSEQELKENKQKYDQKNLDMLNFHDIQNKYGNFSYENGLLQSDKLEQSGSQFNSDSEMSFDSEDEINLVKFGLFDLDEEKLIQRKIQSNKNSLKKQMILSEIPEIQEEQLIQSQNQNLKTSKMDEEIVDIQKKIKDQNKIQFQFQNQNQEKDWKQFQVLREQKQEIKKDELGNCFIDYMNDSDIEILGSQKIEKKVVGINSESGLKKNTVLEKVEKNKIVIDLEDEKCLKNLKFIDLENDEQTNQQYKLIEQPIVSRMRQKEKYWDKEKEKFQCVKGGSLSEKEIDPNSYITDELDKLFKIYSADKNEQWRAFAYRKALSAIKNHGKKINKIEDIKDVPGIGNKILKKIKEILETGELQKAKNMSNEEKYKVVSLLCGVWGIGETTGEQLYQRGIKTIKQLRRNQHLLNKNQIIGLKYYEDLQQRIPRKEVEVMIQFVQRAVQDLETEKNQYELITCGSYRRGKETCGDVDILLTRRDGVYDNKFMENLIKLLTDEYGMLTDHLVVPKLGSHGSMTYMGIALVDQIHRRIDIKLYPREQYGYAVLYFTGSDFFNRSMRLFARKKGYTLSDHGMSIAKRVKNEKIWQGDNIACFTEEDVFKVLNLPYKKPEERNV</sequence>